<dbReference type="Gene3D" id="3.90.1150.10">
    <property type="entry name" value="Aspartate Aminotransferase, domain 1"/>
    <property type="match status" value="1"/>
</dbReference>
<dbReference type="InterPro" id="IPR015422">
    <property type="entry name" value="PyrdxlP-dep_Trfase_small"/>
</dbReference>
<evidence type="ECO:0000259" key="3">
    <source>
        <dbReference type="Pfam" id="PF12804"/>
    </source>
</evidence>
<dbReference type="InterPro" id="IPR015424">
    <property type="entry name" value="PyrdxlP-dep_Trfase"/>
</dbReference>
<dbReference type="Pfam" id="PF00155">
    <property type="entry name" value="Aminotran_1_2"/>
    <property type="match status" value="1"/>
</dbReference>
<dbReference type="PROSITE" id="PS00105">
    <property type="entry name" value="AA_TRANSFER_CLASS_1"/>
    <property type="match status" value="1"/>
</dbReference>
<dbReference type="Proteomes" id="UP000000935">
    <property type="component" value="Plasmid pBM700"/>
</dbReference>
<evidence type="ECO:0000259" key="2">
    <source>
        <dbReference type="Pfam" id="PF00155"/>
    </source>
</evidence>
<dbReference type="CDD" id="cd02523">
    <property type="entry name" value="PC_cytidylyltransferase"/>
    <property type="match status" value="1"/>
</dbReference>
<dbReference type="InterPro" id="IPR025877">
    <property type="entry name" value="MobA-like_NTP_Trfase"/>
</dbReference>
<geneLocation type="plasmid" evidence="4 5">
    <name>pBM700</name>
</geneLocation>
<dbReference type="AlphaFoldDB" id="D5E4H5"/>
<dbReference type="Pfam" id="PF12804">
    <property type="entry name" value="NTP_transf_3"/>
    <property type="match status" value="1"/>
</dbReference>
<dbReference type="InterPro" id="IPR029044">
    <property type="entry name" value="Nucleotide-diphossugar_trans"/>
</dbReference>
<keyword evidence="5" id="KW-1185">Reference proteome</keyword>
<dbReference type="Gene3D" id="3.90.550.10">
    <property type="entry name" value="Spore Coat Polysaccharide Biosynthesis Protein SpsA, Chain A"/>
    <property type="match status" value="1"/>
</dbReference>
<dbReference type="GO" id="GO:0030170">
    <property type="term" value="F:pyridoxal phosphate binding"/>
    <property type="evidence" value="ECO:0007669"/>
    <property type="project" value="InterPro"/>
</dbReference>
<evidence type="ECO:0000313" key="4">
    <source>
        <dbReference type="EMBL" id="ADE72700.1"/>
    </source>
</evidence>
<dbReference type="InterPro" id="IPR004838">
    <property type="entry name" value="NHTrfase_class1_PyrdxlP-BS"/>
</dbReference>
<organism evidence="4 5">
    <name type="scientific">Priestia megaterium (strain ATCC 12872 / QMB1551)</name>
    <name type="common">Bacillus megaterium</name>
    <dbReference type="NCBI Taxonomy" id="545693"/>
    <lineage>
        <taxon>Bacteria</taxon>
        <taxon>Bacillati</taxon>
        <taxon>Bacillota</taxon>
        <taxon>Bacilli</taxon>
        <taxon>Bacillales</taxon>
        <taxon>Bacillaceae</taxon>
        <taxon>Priestia</taxon>
    </lineage>
</organism>
<dbReference type="Gene3D" id="3.40.640.10">
    <property type="entry name" value="Type I PLP-dependent aspartate aminotransferase-like (Major domain)"/>
    <property type="match status" value="1"/>
</dbReference>
<accession>D5E4H5</accession>
<protein>
    <recommendedName>
        <fullName evidence="1">Aminotransferase</fullName>
        <ecNumber evidence="1">2.6.1.-</ecNumber>
    </recommendedName>
</protein>
<keyword evidence="4" id="KW-0614">Plasmid</keyword>
<feature type="domain" description="MobA-like NTP transferase" evidence="3">
    <location>
        <begin position="5"/>
        <end position="110"/>
    </location>
</feature>
<comment type="cofactor">
    <cofactor evidence="1">
        <name>pyridoxal 5'-phosphate</name>
        <dbReference type="ChEBI" id="CHEBI:597326"/>
    </cofactor>
</comment>
<evidence type="ECO:0000256" key="1">
    <source>
        <dbReference type="RuleBase" id="RU000481"/>
    </source>
</evidence>
<dbReference type="EC" id="2.6.1.-" evidence="1"/>
<dbReference type="CDD" id="cd00609">
    <property type="entry name" value="AAT_like"/>
    <property type="match status" value="1"/>
</dbReference>
<gene>
    <name evidence="4" type="ordered locus">BMQ_pBM70160</name>
</gene>
<dbReference type="SUPFAM" id="SSF53448">
    <property type="entry name" value="Nucleotide-diphospho-sugar transferases"/>
    <property type="match status" value="1"/>
</dbReference>
<dbReference type="SUPFAM" id="SSF53383">
    <property type="entry name" value="PLP-dependent transferases"/>
    <property type="match status" value="1"/>
</dbReference>
<keyword evidence="1 4" id="KW-0808">Transferase</keyword>
<dbReference type="InterPro" id="IPR015421">
    <property type="entry name" value="PyrdxlP-dep_Trfase_major"/>
</dbReference>
<reference evidence="4 5" key="1">
    <citation type="journal article" date="2011" name="J. Bacteriol.">
        <title>Genome sequences of the biotechnologically important Bacillus megaterium strains QM B1551 and DSM319.</title>
        <authorList>
            <person name="Eppinger M."/>
            <person name="Bunk B."/>
            <person name="Johns M.A."/>
            <person name="Edirisinghe J.N."/>
            <person name="Kutumbaka K.K."/>
            <person name="Koenig S.S."/>
            <person name="Huot Creasy H."/>
            <person name="Rosovitz M.J."/>
            <person name="Riley D.R."/>
            <person name="Daugherty S."/>
            <person name="Martin M."/>
            <person name="Elbourne L.D."/>
            <person name="Paulsen I."/>
            <person name="Biedendieck R."/>
            <person name="Braun C."/>
            <person name="Grayburn S."/>
            <person name="Dhingra S."/>
            <person name="Lukyanchuk V."/>
            <person name="Ball B."/>
            <person name="Ul-Qamar R."/>
            <person name="Seibel J."/>
            <person name="Bremer E."/>
            <person name="Jahn D."/>
            <person name="Ravel J."/>
            <person name="Vary P.S."/>
        </authorList>
    </citation>
    <scope>NUCLEOTIDE SEQUENCE [LARGE SCALE GENOMIC DNA]</scope>
    <source>
        <strain evidence="5">ATCC 12872 / QMB1551</strain>
        <plasmid evidence="4">pBM700</plasmid>
    </source>
</reference>
<comment type="similarity">
    <text evidence="1">Belongs to the class-I pyridoxal-phosphate-dependent aminotransferase family.</text>
</comment>
<dbReference type="GO" id="GO:0016779">
    <property type="term" value="F:nucleotidyltransferase activity"/>
    <property type="evidence" value="ECO:0007669"/>
    <property type="project" value="UniProtKB-ARBA"/>
</dbReference>
<dbReference type="HOGENOM" id="CLU_451177_0_0_9"/>
<dbReference type="KEGG" id="bmq:BMQ_pBM70160"/>
<name>D5E4H5_PRIM1</name>
<dbReference type="EMBL" id="CP001990">
    <property type="protein sequence ID" value="ADE72700.1"/>
    <property type="molecule type" value="Genomic_DNA"/>
</dbReference>
<evidence type="ECO:0000313" key="5">
    <source>
        <dbReference type="Proteomes" id="UP000000935"/>
    </source>
</evidence>
<dbReference type="GO" id="GO:0008483">
    <property type="term" value="F:transaminase activity"/>
    <property type="evidence" value="ECO:0007669"/>
    <property type="project" value="UniProtKB-KW"/>
</dbReference>
<proteinExistence type="inferred from homology"/>
<feature type="domain" description="Aminotransferase class I/classII large" evidence="2">
    <location>
        <begin position="275"/>
        <end position="592"/>
    </location>
</feature>
<keyword evidence="1 4" id="KW-0032">Aminotransferase</keyword>
<dbReference type="InterPro" id="IPR004839">
    <property type="entry name" value="Aminotransferase_I/II_large"/>
</dbReference>
<sequence length="607" mass="69985">MINQAILLCAGRGSRLGINTENKPKPLTDVNGDTILENSIKNLIEFGVNRLVIVVGYKNEMIEKVLKEYEDTVDIVVINNKEWDVTNNLYSLYLARQYLKNETLLIEGDIFFDSKILKQVDMEEKNLLLASPLNELMEGAFVTAQNNKVTGFYSTKSNEHHNIDDPLKTLNIYKLSNDLCVYVKTELEKAVSQNKVNIYYETIFKKALKEGFSFEISKVEPELWMEIDDQYDLSLSEYIFSKTPHEQLKSQHGGYWRYPITDHALIYNFHFPPQELKNKMIDRFDNLLLNYPSSSKYFVKHLSKFLKVSEEQLLIANGVSEIIKVLPRIISGKVVLTRPSFNEYFNCFSNEQIINFDILEQNNFELDKEGLISTIKSANAKALVLITPDNPTGKLINKTDIIDIYEETEQIGTNIIVDESFLDFSSKANETFLNELDKYPRIIVLKSMSKTFGIGGIRLGYAATANKELLENLYSEIPIWNINGFAEEFILNLPRYFKEYSKSCNLVRQETDELVDNLSDIKQLKVFSTDSNFILCKIKDCLINSNDFAEKLLINHSIYIKECSGKEMIDSEYFFRVSSRTAKENKELVSAIHYEIQKVAEQREVLI</sequence>
<dbReference type="RefSeq" id="WP_013060087.1">
    <property type="nucleotide sequence ID" value="NC_014023.1"/>
</dbReference>
<dbReference type="PANTHER" id="PTHR42885">
    <property type="entry name" value="HISTIDINOL-PHOSPHATE AMINOTRANSFERASE-RELATED"/>
    <property type="match status" value="1"/>
</dbReference>